<dbReference type="AlphaFoldDB" id="A0A3D9VGZ4"/>
<keyword evidence="1" id="KW-0812">Transmembrane</keyword>
<evidence type="ECO:0000313" key="2">
    <source>
        <dbReference type="EMBL" id="REF37454.1"/>
    </source>
</evidence>
<sequence>MARLAWWRTSRVIESFAPTTGRVLGVITLVIGAVILVDIIVEWRTWPGLTTAAVVLAVSAFVWLALVRPSVVAYPDVMVIRNILSDVHVPWHLVESVAIAPVLTVVAGGRSYRSSAIAVSGSDRRALRRAQRASVEAATQRIPTSAAELVNRPTTPADLGPSQYVVTRLTMLAEKHAEDSKHVTEVQRHWRWPEFVFIAVMVALAIVAAQLR</sequence>
<evidence type="ECO:0000256" key="1">
    <source>
        <dbReference type="SAM" id="Phobius"/>
    </source>
</evidence>
<evidence type="ECO:0008006" key="4">
    <source>
        <dbReference type="Google" id="ProtNLM"/>
    </source>
</evidence>
<accession>A0A3D9VGZ4</accession>
<gene>
    <name evidence="2" type="ORF">DFJ64_2898</name>
</gene>
<evidence type="ECO:0000313" key="3">
    <source>
        <dbReference type="Proteomes" id="UP000256485"/>
    </source>
</evidence>
<comment type="caution">
    <text evidence="2">The sequence shown here is derived from an EMBL/GenBank/DDBJ whole genome shotgun (WGS) entry which is preliminary data.</text>
</comment>
<dbReference type="EMBL" id="QTUC01000001">
    <property type="protein sequence ID" value="REF37454.1"/>
    <property type="molecule type" value="Genomic_DNA"/>
</dbReference>
<keyword evidence="1" id="KW-0472">Membrane</keyword>
<dbReference type="RefSeq" id="WP_115850913.1">
    <property type="nucleotide sequence ID" value="NZ_QTUC01000001.1"/>
</dbReference>
<proteinExistence type="predicted"/>
<protein>
    <recommendedName>
        <fullName evidence="4">PH (Pleckstrin Homology) domain-containing protein</fullName>
    </recommendedName>
</protein>
<name>A0A3D9VGZ4_THECX</name>
<feature type="transmembrane region" description="Helical" evidence="1">
    <location>
        <begin position="195"/>
        <end position="211"/>
    </location>
</feature>
<dbReference type="Proteomes" id="UP000256485">
    <property type="component" value="Unassembled WGS sequence"/>
</dbReference>
<keyword evidence="3" id="KW-1185">Reference proteome</keyword>
<reference evidence="2 3" key="1">
    <citation type="submission" date="2018-08" db="EMBL/GenBank/DDBJ databases">
        <title>Sequencing the genomes of 1000 actinobacteria strains.</title>
        <authorList>
            <person name="Klenk H.-P."/>
        </authorList>
    </citation>
    <scope>NUCLEOTIDE SEQUENCE [LARGE SCALE GENOMIC DNA]</scope>
    <source>
        <strain evidence="2 3">DSM 22891</strain>
    </source>
</reference>
<keyword evidence="1" id="KW-1133">Transmembrane helix</keyword>
<organism evidence="2 3">
    <name type="scientific">Thermasporomyces composti</name>
    <dbReference type="NCBI Taxonomy" id="696763"/>
    <lineage>
        <taxon>Bacteria</taxon>
        <taxon>Bacillati</taxon>
        <taxon>Actinomycetota</taxon>
        <taxon>Actinomycetes</taxon>
        <taxon>Propionibacteriales</taxon>
        <taxon>Nocardioidaceae</taxon>
        <taxon>Thermasporomyces</taxon>
    </lineage>
</organism>
<feature type="transmembrane region" description="Helical" evidence="1">
    <location>
        <begin position="46"/>
        <end position="66"/>
    </location>
</feature>
<feature type="transmembrane region" description="Helical" evidence="1">
    <location>
        <begin position="21"/>
        <end position="40"/>
    </location>
</feature>
<dbReference type="OrthoDB" id="3819655at2"/>